<evidence type="ECO:0000313" key="2">
    <source>
        <dbReference type="Proteomes" id="UP000823561"/>
    </source>
</evidence>
<proteinExistence type="predicted"/>
<dbReference type="AlphaFoldDB" id="A0AAV6G274"/>
<sequence length="90" mass="10213">MSRDPYRDCWQCPCFAVGREGVVVGIISRQSTPPVPFPACVILFIGCHEEEQRLCLLLRLSPPPQNSRDTPGRPNPVDSVWASMQYQWLL</sequence>
<dbReference type="EMBL" id="JADWDJ010000016">
    <property type="protein sequence ID" value="KAG5268719.1"/>
    <property type="molecule type" value="Genomic_DNA"/>
</dbReference>
<organism evidence="1 2">
    <name type="scientific">Alosa alosa</name>
    <name type="common">allis shad</name>
    <dbReference type="NCBI Taxonomy" id="278164"/>
    <lineage>
        <taxon>Eukaryota</taxon>
        <taxon>Metazoa</taxon>
        <taxon>Chordata</taxon>
        <taxon>Craniata</taxon>
        <taxon>Vertebrata</taxon>
        <taxon>Euteleostomi</taxon>
        <taxon>Actinopterygii</taxon>
        <taxon>Neopterygii</taxon>
        <taxon>Teleostei</taxon>
        <taxon>Clupei</taxon>
        <taxon>Clupeiformes</taxon>
        <taxon>Clupeoidei</taxon>
        <taxon>Clupeidae</taxon>
        <taxon>Alosa</taxon>
    </lineage>
</organism>
<accession>A0AAV6G274</accession>
<keyword evidence="2" id="KW-1185">Reference proteome</keyword>
<comment type="caution">
    <text evidence="1">The sequence shown here is derived from an EMBL/GenBank/DDBJ whole genome shotgun (WGS) entry which is preliminary data.</text>
</comment>
<evidence type="ECO:0000313" key="1">
    <source>
        <dbReference type="EMBL" id="KAG5268719.1"/>
    </source>
</evidence>
<reference evidence="1" key="1">
    <citation type="submission" date="2020-10" db="EMBL/GenBank/DDBJ databases">
        <title>Chromosome-scale genome assembly of the Allis shad, Alosa alosa.</title>
        <authorList>
            <person name="Margot Z."/>
            <person name="Christophe K."/>
            <person name="Cabau C."/>
            <person name="Louis A."/>
            <person name="Berthelot C."/>
            <person name="Parey E."/>
            <person name="Roest Crollius H."/>
            <person name="Montfort J."/>
            <person name="Robinson-Rechavi M."/>
            <person name="Bucao C."/>
            <person name="Bouchez O."/>
            <person name="Gislard M."/>
            <person name="Lluch J."/>
            <person name="Milhes M."/>
            <person name="Lampietro C."/>
            <person name="Lopez Roques C."/>
            <person name="Donnadieu C."/>
            <person name="Braasch I."/>
            <person name="Desvignes T."/>
            <person name="Postlethwait J."/>
            <person name="Bobe J."/>
            <person name="Guiguen Y."/>
        </authorList>
    </citation>
    <scope>NUCLEOTIDE SEQUENCE</scope>
    <source>
        <strain evidence="1">M-15738</strain>
        <tissue evidence="1">Blood</tissue>
    </source>
</reference>
<gene>
    <name evidence="1" type="ORF">AALO_G00215690</name>
</gene>
<dbReference type="Proteomes" id="UP000823561">
    <property type="component" value="Chromosome 16"/>
</dbReference>
<protein>
    <submittedName>
        <fullName evidence="1">Uncharacterized protein</fullName>
    </submittedName>
</protein>
<name>A0AAV6G274_9TELE</name>